<evidence type="ECO:0000313" key="3">
    <source>
        <dbReference type="Proteomes" id="UP000195402"/>
    </source>
</evidence>
<proteinExistence type="predicted"/>
<keyword evidence="3" id="KW-1185">Reference proteome</keyword>
<accession>A0A200Q737</accession>
<keyword evidence="1" id="KW-0732">Signal</keyword>
<evidence type="ECO:0000256" key="1">
    <source>
        <dbReference type="SAM" id="SignalP"/>
    </source>
</evidence>
<evidence type="ECO:0000313" key="2">
    <source>
        <dbReference type="EMBL" id="OVA06299.1"/>
    </source>
</evidence>
<feature type="chain" id="PRO_5013097784" evidence="1">
    <location>
        <begin position="34"/>
        <end position="86"/>
    </location>
</feature>
<name>A0A200Q737_MACCD</name>
<organism evidence="2 3">
    <name type="scientific">Macleaya cordata</name>
    <name type="common">Five-seeded plume-poppy</name>
    <name type="synonym">Bocconia cordata</name>
    <dbReference type="NCBI Taxonomy" id="56857"/>
    <lineage>
        <taxon>Eukaryota</taxon>
        <taxon>Viridiplantae</taxon>
        <taxon>Streptophyta</taxon>
        <taxon>Embryophyta</taxon>
        <taxon>Tracheophyta</taxon>
        <taxon>Spermatophyta</taxon>
        <taxon>Magnoliopsida</taxon>
        <taxon>Ranunculales</taxon>
        <taxon>Papaveraceae</taxon>
        <taxon>Papaveroideae</taxon>
        <taxon>Macleaya</taxon>
    </lineage>
</organism>
<dbReference type="AlphaFoldDB" id="A0A200Q737"/>
<dbReference type="EMBL" id="MVGT01002861">
    <property type="protein sequence ID" value="OVA06299.1"/>
    <property type="molecule type" value="Genomic_DNA"/>
</dbReference>
<comment type="caution">
    <text evidence="2">The sequence shown here is derived from an EMBL/GenBank/DDBJ whole genome shotgun (WGS) entry which is preliminary data.</text>
</comment>
<sequence>MAKLLSFTHYFFLVLLLFFSGGPLMMISRVVQGQENHVMDDWQCLVEWHCDESVEACQKECKKEYGDHMVKAWCNSDHMCQCEYKC</sequence>
<gene>
    <name evidence="2" type="ORF">BVC80_8889g11</name>
</gene>
<protein>
    <submittedName>
        <fullName evidence="2">Uncharacterized protein</fullName>
    </submittedName>
</protein>
<dbReference type="Proteomes" id="UP000195402">
    <property type="component" value="Unassembled WGS sequence"/>
</dbReference>
<reference evidence="2 3" key="1">
    <citation type="journal article" date="2017" name="Mol. Plant">
        <title>The Genome of Medicinal Plant Macleaya cordata Provides New Insights into Benzylisoquinoline Alkaloids Metabolism.</title>
        <authorList>
            <person name="Liu X."/>
            <person name="Liu Y."/>
            <person name="Huang P."/>
            <person name="Ma Y."/>
            <person name="Qing Z."/>
            <person name="Tang Q."/>
            <person name="Cao H."/>
            <person name="Cheng P."/>
            <person name="Zheng Y."/>
            <person name="Yuan Z."/>
            <person name="Zhou Y."/>
            <person name="Liu J."/>
            <person name="Tang Z."/>
            <person name="Zhuo Y."/>
            <person name="Zhang Y."/>
            <person name="Yu L."/>
            <person name="Huang J."/>
            <person name="Yang P."/>
            <person name="Peng Q."/>
            <person name="Zhang J."/>
            <person name="Jiang W."/>
            <person name="Zhang Z."/>
            <person name="Lin K."/>
            <person name="Ro D.K."/>
            <person name="Chen X."/>
            <person name="Xiong X."/>
            <person name="Shang Y."/>
            <person name="Huang S."/>
            <person name="Zeng J."/>
        </authorList>
    </citation>
    <scope>NUCLEOTIDE SEQUENCE [LARGE SCALE GENOMIC DNA]</scope>
    <source>
        <strain evidence="3">cv. BLH2017</strain>
        <tissue evidence="2">Root</tissue>
    </source>
</reference>
<dbReference type="InParanoid" id="A0A200Q737"/>
<feature type="signal peptide" evidence="1">
    <location>
        <begin position="1"/>
        <end position="33"/>
    </location>
</feature>